<dbReference type="Proteomes" id="UP000831880">
    <property type="component" value="Chromosome"/>
</dbReference>
<evidence type="ECO:0000313" key="3">
    <source>
        <dbReference type="Proteomes" id="UP000831880"/>
    </source>
</evidence>
<keyword evidence="1" id="KW-0812">Transmembrane</keyword>
<name>A0ABY4H2A1_9BACI</name>
<dbReference type="RefSeq" id="WP_244753908.1">
    <property type="nucleotide sequence ID" value="NZ_CP095074.1"/>
</dbReference>
<feature type="transmembrane region" description="Helical" evidence="1">
    <location>
        <begin position="74"/>
        <end position="99"/>
    </location>
</feature>
<keyword evidence="1" id="KW-0472">Membrane</keyword>
<keyword evidence="1" id="KW-1133">Transmembrane helix</keyword>
<feature type="transmembrane region" description="Helical" evidence="1">
    <location>
        <begin position="12"/>
        <end position="30"/>
    </location>
</feature>
<organism evidence="2 3">
    <name type="scientific">Halobacillus shinanisalinarum</name>
    <dbReference type="NCBI Taxonomy" id="2932258"/>
    <lineage>
        <taxon>Bacteria</taxon>
        <taxon>Bacillati</taxon>
        <taxon>Bacillota</taxon>
        <taxon>Bacilli</taxon>
        <taxon>Bacillales</taxon>
        <taxon>Bacillaceae</taxon>
        <taxon>Halobacillus</taxon>
    </lineage>
</organism>
<proteinExistence type="predicted"/>
<evidence type="ECO:0000256" key="1">
    <source>
        <dbReference type="SAM" id="Phobius"/>
    </source>
</evidence>
<feature type="transmembrane region" description="Helical" evidence="1">
    <location>
        <begin position="42"/>
        <end position="62"/>
    </location>
</feature>
<dbReference type="EMBL" id="CP095074">
    <property type="protein sequence ID" value="UOQ94260.1"/>
    <property type="molecule type" value="Genomic_DNA"/>
</dbReference>
<sequence length="113" mass="12873">MQLANQRHVNIFVVLTKMTTWGVLFGILVEPKKVISLFKGHLNINWLLLPCSILLVAIIYIPRTYVVSWFSLDIPFYIQMFNVTEARTALAILSGVLLISSLTKDEDRKAIPE</sequence>
<evidence type="ECO:0000313" key="2">
    <source>
        <dbReference type="EMBL" id="UOQ94260.1"/>
    </source>
</evidence>
<protein>
    <submittedName>
        <fullName evidence="2">Uncharacterized protein</fullName>
    </submittedName>
</protein>
<keyword evidence="3" id="KW-1185">Reference proteome</keyword>
<gene>
    <name evidence="2" type="ORF">MUO14_04675</name>
</gene>
<accession>A0ABY4H2A1</accession>
<reference evidence="2 3" key="1">
    <citation type="submission" date="2022-04" db="EMBL/GenBank/DDBJ databases">
        <title>Halobacillus sp. isolated from saltern.</title>
        <authorList>
            <person name="Won M."/>
            <person name="Lee C.-M."/>
            <person name="Woen H.-Y."/>
            <person name="Kwon S.-W."/>
        </authorList>
    </citation>
    <scope>NUCLEOTIDE SEQUENCE [LARGE SCALE GENOMIC DNA]</scope>
    <source>
        <strain evidence="2 3">SSTM10-2</strain>
    </source>
</reference>